<feature type="transmembrane region" description="Helical" evidence="6">
    <location>
        <begin position="238"/>
        <end position="259"/>
    </location>
</feature>
<feature type="domain" description="Major facilitator superfamily (MFS) profile" evidence="7">
    <location>
        <begin position="43"/>
        <end position="552"/>
    </location>
</feature>
<dbReference type="GO" id="GO:0022857">
    <property type="term" value="F:transmembrane transporter activity"/>
    <property type="evidence" value="ECO:0007669"/>
    <property type="project" value="InterPro"/>
</dbReference>
<evidence type="ECO:0000313" key="8">
    <source>
        <dbReference type="EMBL" id="OAL39675.1"/>
    </source>
</evidence>
<comment type="caution">
    <text evidence="8">The sequence shown here is derived from an EMBL/GenBank/DDBJ whole genome shotgun (WGS) entry which is preliminary data.</text>
</comment>
<feature type="transmembrane region" description="Helical" evidence="6">
    <location>
        <begin position="77"/>
        <end position="96"/>
    </location>
</feature>
<dbReference type="CDD" id="cd06179">
    <property type="entry name" value="MFS_TRI12_like"/>
    <property type="match status" value="1"/>
</dbReference>
<accession>A0A178DF23</accession>
<dbReference type="InterPro" id="IPR020846">
    <property type="entry name" value="MFS_dom"/>
</dbReference>
<feature type="transmembrane region" description="Helical" evidence="6">
    <location>
        <begin position="321"/>
        <end position="338"/>
    </location>
</feature>
<dbReference type="OrthoDB" id="4139357at2759"/>
<comment type="subcellular location">
    <subcellularLocation>
        <location evidence="1">Membrane</location>
        <topology evidence="1">Multi-pass membrane protein</topology>
    </subcellularLocation>
</comment>
<dbReference type="GO" id="GO:0005886">
    <property type="term" value="C:plasma membrane"/>
    <property type="evidence" value="ECO:0007669"/>
    <property type="project" value="TreeGrafter"/>
</dbReference>
<feature type="transmembrane region" description="Helical" evidence="6">
    <location>
        <begin position="164"/>
        <end position="184"/>
    </location>
</feature>
<evidence type="ECO:0000256" key="2">
    <source>
        <dbReference type="ARBA" id="ARBA00022448"/>
    </source>
</evidence>
<evidence type="ECO:0000313" key="9">
    <source>
        <dbReference type="Proteomes" id="UP000185904"/>
    </source>
</evidence>
<keyword evidence="4 6" id="KW-1133">Transmembrane helix</keyword>
<keyword evidence="5 6" id="KW-0472">Membrane</keyword>
<evidence type="ECO:0000256" key="6">
    <source>
        <dbReference type="SAM" id="Phobius"/>
    </source>
</evidence>
<feature type="transmembrane region" description="Helical" evidence="6">
    <location>
        <begin position="271"/>
        <end position="291"/>
    </location>
</feature>
<evidence type="ECO:0000256" key="1">
    <source>
        <dbReference type="ARBA" id="ARBA00004141"/>
    </source>
</evidence>
<dbReference type="PANTHER" id="PTHR23501">
    <property type="entry name" value="MAJOR FACILITATOR SUPERFAMILY"/>
    <property type="match status" value="1"/>
</dbReference>
<dbReference type="PANTHER" id="PTHR23501:SF109">
    <property type="entry name" value="MAJOR FACILITATOR SUPERFAMILY (MFS) PROFILE DOMAIN-CONTAINING PROTEIN-RELATED"/>
    <property type="match status" value="1"/>
</dbReference>
<evidence type="ECO:0000259" key="7">
    <source>
        <dbReference type="PROSITE" id="PS50850"/>
    </source>
</evidence>
<name>A0A178DF23_9EURO</name>
<feature type="transmembrane region" description="Helical" evidence="6">
    <location>
        <begin position="199"/>
        <end position="217"/>
    </location>
</feature>
<keyword evidence="3 6" id="KW-0812">Transmembrane</keyword>
<feature type="transmembrane region" description="Helical" evidence="6">
    <location>
        <begin position="108"/>
        <end position="127"/>
    </location>
</feature>
<sequence length="577" mass="60457">MAGETMSKEAVVEMEDHVDIPPISAQLSDLPPGYFRSSLFLGSMAAVGIGLLAAISSFALAAPILGVINEDIGPSSNISWVAIVYTLMIAVGLTIVGRFTDIFGRRHTFIGGAVLGVVGSIVCATAPTVGALIAGMTLVGLAASTQVSYFYVTAELIPQKYRFLGNAIMYVFMIPGGAFAPAIANSCILHTPGGWRSTFYIVIAIQAAALFCWVAFYRPPTFEMKHRDKTRREYLLKFDYIGTALFAGGLLCFLLGLSWGGAVHPWKSAHVLATIIVGGVSLIVFALWELFARLEEPLVPMTLLASGPWTAAVVTSGIGASLYYALTIVWPSMVAIVYPSGDLITDGLRASIVGACWVSGEIVSGIVAKPVGGIKLQCIVTLTLAGVLLGCMATSDPDSSTRATVLLSFSCFLAGYVEGLSLTITTLALKDQQQMGAGCGFGGSIRFTITTVATTIYTVVLSARLSATIPDQVPPALVSAGLPASSVAAFIGNLASGQSLADIPGVTTSIIDAGIRAYRSANADAYRTVFLSTIAFTGIGIITTLFLPNTDALMTDEVSTTLHHKKDEKLARAAAHV</sequence>
<dbReference type="Proteomes" id="UP000185904">
    <property type="component" value="Unassembled WGS sequence"/>
</dbReference>
<dbReference type="AlphaFoldDB" id="A0A178DF23"/>
<dbReference type="SUPFAM" id="SSF103473">
    <property type="entry name" value="MFS general substrate transporter"/>
    <property type="match status" value="1"/>
</dbReference>
<dbReference type="InterPro" id="IPR036259">
    <property type="entry name" value="MFS_trans_sf"/>
</dbReference>
<dbReference type="GeneID" id="34584497"/>
<dbReference type="Pfam" id="PF06609">
    <property type="entry name" value="TRI12"/>
    <property type="match status" value="1"/>
</dbReference>
<feature type="transmembrane region" description="Helical" evidence="6">
    <location>
        <begin position="525"/>
        <end position="547"/>
    </location>
</feature>
<evidence type="ECO:0000256" key="4">
    <source>
        <dbReference type="ARBA" id="ARBA00022989"/>
    </source>
</evidence>
<dbReference type="Gene3D" id="1.20.1250.20">
    <property type="entry name" value="MFS general substrate transporter like domains"/>
    <property type="match status" value="1"/>
</dbReference>
<proteinExistence type="predicted"/>
<dbReference type="RefSeq" id="XP_022504687.1">
    <property type="nucleotide sequence ID" value="XM_022639379.1"/>
</dbReference>
<dbReference type="EMBL" id="LVCJ01000004">
    <property type="protein sequence ID" value="OAL39675.1"/>
    <property type="molecule type" value="Genomic_DNA"/>
</dbReference>
<reference evidence="8 9" key="1">
    <citation type="submission" date="2016-03" db="EMBL/GenBank/DDBJ databases">
        <title>The draft genome sequence of Fonsecaea nubica causative agent of cutaneous subcutaneous infection in human host.</title>
        <authorList>
            <person name="Costa F."/>
            <person name="Sybren D.H."/>
            <person name="Raittz R.T."/>
            <person name="Weiss V.A."/>
            <person name="Leao A.C."/>
            <person name="Gomes R."/>
            <person name="De Souza E.M."/>
            <person name="Pedrosa F.O."/>
            <person name="Steffens M.B."/>
            <person name="Bombassaro A."/>
            <person name="Tadra-Sfeir M.Z."/>
            <person name="Moreno L.F."/>
            <person name="Najafzadeh M.J."/>
            <person name="Felipe M.S."/>
            <person name="Teixeira M."/>
            <person name="Sun J."/>
            <person name="Xi L."/>
            <person name="Castro M.A."/>
            <person name="Vicente V.A."/>
        </authorList>
    </citation>
    <scope>NUCLEOTIDE SEQUENCE [LARGE SCALE GENOMIC DNA]</scope>
    <source>
        <strain evidence="8 9">CBS 269.64</strain>
    </source>
</reference>
<evidence type="ECO:0000256" key="5">
    <source>
        <dbReference type="ARBA" id="ARBA00023136"/>
    </source>
</evidence>
<feature type="transmembrane region" description="Helical" evidence="6">
    <location>
        <begin position="133"/>
        <end position="152"/>
    </location>
</feature>
<dbReference type="InterPro" id="IPR053791">
    <property type="entry name" value="MFS_Tri12-like"/>
</dbReference>
<keyword evidence="2" id="KW-0813">Transport</keyword>
<gene>
    <name evidence="8" type="ORF">AYO20_01072</name>
</gene>
<dbReference type="InterPro" id="IPR010573">
    <property type="entry name" value="MFS_Str1/Tri12-like"/>
</dbReference>
<keyword evidence="9" id="KW-1185">Reference proteome</keyword>
<feature type="transmembrane region" description="Helical" evidence="6">
    <location>
        <begin position="405"/>
        <end position="429"/>
    </location>
</feature>
<evidence type="ECO:0000256" key="3">
    <source>
        <dbReference type="ARBA" id="ARBA00022692"/>
    </source>
</evidence>
<feature type="transmembrane region" description="Helical" evidence="6">
    <location>
        <begin position="374"/>
        <end position="393"/>
    </location>
</feature>
<dbReference type="PROSITE" id="PS50850">
    <property type="entry name" value="MFS"/>
    <property type="match status" value="1"/>
</dbReference>
<feature type="transmembrane region" description="Helical" evidence="6">
    <location>
        <begin position="435"/>
        <end position="460"/>
    </location>
</feature>
<feature type="transmembrane region" description="Helical" evidence="6">
    <location>
        <begin position="39"/>
        <end position="65"/>
    </location>
</feature>
<protein>
    <recommendedName>
        <fullName evidence="7">Major facilitator superfamily (MFS) profile domain-containing protein</fullName>
    </recommendedName>
</protein>
<organism evidence="8 9">
    <name type="scientific">Fonsecaea nubica</name>
    <dbReference type="NCBI Taxonomy" id="856822"/>
    <lineage>
        <taxon>Eukaryota</taxon>
        <taxon>Fungi</taxon>
        <taxon>Dikarya</taxon>
        <taxon>Ascomycota</taxon>
        <taxon>Pezizomycotina</taxon>
        <taxon>Eurotiomycetes</taxon>
        <taxon>Chaetothyriomycetidae</taxon>
        <taxon>Chaetothyriales</taxon>
        <taxon>Herpotrichiellaceae</taxon>
        <taxon>Fonsecaea</taxon>
    </lineage>
</organism>